<organism evidence="1 2">
    <name type="scientific">Natranaeroarchaeum sulfidigenes</name>
    <dbReference type="NCBI Taxonomy" id="2784880"/>
    <lineage>
        <taxon>Archaea</taxon>
        <taxon>Methanobacteriati</taxon>
        <taxon>Methanobacteriota</taxon>
        <taxon>Stenosarchaea group</taxon>
        <taxon>Halobacteria</taxon>
        <taxon>Halobacteriales</taxon>
        <taxon>Natronoarchaeaceae</taxon>
        <taxon>Natranaeroarchaeum</taxon>
    </lineage>
</organism>
<evidence type="ECO:0000313" key="2">
    <source>
        <dbReference type="Proteomes" id="UP000663586"/>
    </source>
</evidence>
<accession>A0A897MQU0</accession>
<dbReference type="PROSITE" id="PS51257">
    <property type="entry name" value="PROKAR_LIPOPROTEIN"/>
    <property type="match status" value="1"/>
</dbReference>
<gene>
    <name evidence="1" type="ORF">AArcS_1129</name>
</gene>
<protein>
    <submittedName>
        <fullName evidence="1">Putative metal-binding protein</fullName>
    </submittedName>
</protein>
<evidence type="ECO:0000313" key="1">
    <source>
        <dbReference type="EMBL" id="QSG02348.1"/>
    </source>
</evidence>
<dbReference type="Pfam" id="PF04214">
    <property type="entry name" value="DUF411"/>
    <property type="match status" value="1"/>
</dbReference>
<dbReference type="PROSITE" id="PS51318">
    <property type="entry name" value="TAT"/>
    <property type="match status" value="1"/>
</dbReference>
<dbReference type="AlphaFoldDB" id="A0A897MQU0"/>
<name>A0A897MQU0_9EURY</name>
<dbReference type="EMBL" id="CP064786">
    <property type="protein sequence ID" value="QSG02348.1"/>
    <property type="molecule type" value="Genomic_DNA"/>
</dbReference>
<sequence>MSRTRRSLLITGVAAAGAALAGCLDGSASPDEEASFTQATSYMEPSCECCVVHAEYLDETDAEINAVELSNEELDELNRELGIPSDYRSCHVTEVENYAIAGHVPVGVINEILEAEPSADVITLPDMPSGSPGMPGSKEEEWVFYAIDDDGNIEEFTRK</sequence>
<dbReference type="Proteomes" id="UP000663586">
    <property type="component" value="Chromosome"/>
</dbReference>
<dbReference type="RefSeq" id="WP_238479500.1">
    <property type="nucleotide sequence ID" value="NZ_CP064786.1"/>
</dbReference>
<dbReference type="KEGG" id="hara:AArcS_1129"/>
<dbReference type="InterPro" id="IPR006311">
    <property type="entry name" value="TAT_signal"/>
</dbReference>
<proteinExistence type="predicted"/>
<dbReference type="InterPro" id="IPR007332">
    <property type="entry name" value="DUF411"/>
</dbReference>
<dbReference type="GeneID" id="70684513"/>
<reference evidence="1" key="1">
    <citation type="submission" date="2020-11" db="EMBL/GenBank/DDBJ databases">
        <title>Carbohydrate-dependent, anaerobic sulfur respiration: A novel catabolism in halophilic archaea.</title>
        <authorList>
            <person name="Sorokin D.Y."/>
            <person name="Messina E."/>
            <person name="Smedile F."/>
            <person name="La Cono V."/>
            <person name="Hallsworth J.E."/>
            <person name="Yakimov M.M."/>
        </authorList>
    </citation>
    <scope>NUCLEOTIDE SEQUENCE</scope>
    <source>
        <strain evidence="1">AArc-S</strain>
    </source>
</reference>
<keyword evidence="2" id="KW-1185">Reference proteome</keyword>